<dbReference type="PANTHER" id="PTHR45436">
    <property type="entry name" value="SENSOR HISTIDINE KINASE YKOH"/>
    <property type="match status" value="1"/>
</dbReference>
<evidence type="ECO:0000313" key="9">
    <source>
        <dbReference type="EMBL" id="GAA2352350.1"/>
    </source>
</evidence>
<proteinExistence type="predicted"/>
<evidence type="ECO:0000259" key="8">
    <source>
        <dbReference type="PROSITE" id="PS50906"/>
    </source>
</evidence>
<evidence type="ECO:0000256" key="4">
    <source>
        <dbReference type="ARBA" id="ARBA00022679"/>
    </source>
</evidence>
<dbReference type="EC" id="2.7.13.3" evidence="2"/>
<dbReference type="Pfam" id="PF08376">
    <property type="entry name" value="NIT"/>
    <property type="match status" value="1"/>
</dbReference>
<feature type="compositionally biased region" description="Basic and acidic residues" evidence="6">
    <location>
        <begin position="734"/>
        <end position="746"/>
    </location>
</feature>
<protein>
    <recommendedName>
        <fullName evidence="2">histidine kinase</fullName>
        <ecNumber evidence="2">2.7.13.3</ecNumber>
    </recommendedName>
</protein>
<keyword evidence="7" id="KW-1133">Transmembrane helix</keyword>
<keyword evidence="4" id="KW-0808">Transferase</keyword>
<keyword evidence="3" id="KW-0597">Phosphoprotein</keyword>
<dbReference type="SUPFAM" id="SSF55874">
    <property type="entry name" value="ATPase domain of HSP90 chaperone/DNA topoisomerase II/histidine kinase"/>
    <property type="match status" value="1"/>
</dbReference>
<dbReference type="EMBL" id="BAAARV010000032">
    <property type="protein sequence ID" value="GAA2352350.1"/>
    <property type="molecule type" value="Genomic_DNA"/>
</dbReference>
<feature type="domain" description="NIT" evidence="8">
    <location>
        <begin position="77"/>
        <end position="331"/>
    </location>
</feature>
<feature type="compositionally biased region" description="Pro residues" evidence="6">
    <location>
        <begin position="1"/>
        <end position="10"/>
    </location>
</feature>
<keyword evidence="7" id="KW-0472">Membrane</keyword>
<reference evidence="9 10" key="1">
    <citation type="journal article" date="2019" name="Int. J. Syst. Evol. Microbiol.">
        <title>The Global Catalogue of Microorganisms (GCM) 10K type strain sequencing project: providing services to taxonomists for standard genome sequencing and annotation.</title>
        <authorList>
            <consortium name="The Broad Institute Genomics Platform"/>
            <consortium name="The Broad Institute Genome Sequencing Center for Infectious Disease"/>
            <person name="Wu L."/>
            <person name="Ma J."/>
        </authorList>
    </citation>
    <scope>NUCLEOTIDE SEQUENCE [LARGE SCALE GENOMIC DNA]</scope>
    <source>
        <strain evidence="9 10">JCM 3272</strain>
    </source>
</reference>
<gene>
    <name evidence="9" type="ORF">GCM10010170_043100</name>
</gene>
<dbReference type="InterPro" id="IPR003594">
    <property type="entry name" value="HATPase_dom"/>
</dbReference>
<feature type="transmembrane region" description="Helical" evidence="7">
    <location>
        <begin position="335"/>
        <end position="358"/>
    </location>
</feature>
<dbReference type="InterPro" id="IPR010910">
    <property type="entry name" value="Nitrate/nitrite_sensing_bac"/>
</dbReference>
<evidence type="ECO:0000256" key="6">
    <source>
        <dbReference type="SAM" id="MobiDB-lite"/>
    </source>
</evidence>
<evidence type="ECO:0000256" key="2">
    <source>
        <dbReference type="ARBA" id="ARBA00012438"/>
    </source>
</evidence>
<keyword evidence="5" id="KW-0418">Kinase</keyword>
<dbReference type="PROSITE" id="PS50906">
    <property type="entry name" value="NIT"/>
    <property type="match status" value="1"/>
</dbReference>
<evidence type="ECO:0000256" key="7">
    <source>
        <dbReference type="SAM" id="Phobius"/>
    </source>
</evidence>
<keyword evidence="7" id="KW-0812">Transmembrane</keyword>
<evidence type="ECO:0000256" key="1">
    <source>
        <dbReference type="ARBA" id="ARBA00000085"/>
    </source>
</evidence>
<keyword evidence="10" id="KW-1185">Reference proteome</keyword>
<dbReference type="Gene3D" id="3.30.565.10">
    <property type="entry name" value="Histidine kinase-like ATPase, C-terminal domain"/>
    <property type="match status" value="1"/>
</dbReference>
<evidence type="ECO:0000313" key="10">
    <source>
        <dbReference type="Proteomes" id="UP001501444"/>
    </source>
</evidence>
<organism evidence="9 10">
    <name type="scientific">Dactylosporangium salmoneum</name>
    <dbReference type="NCBI Taxonomy" id="53361"/>
    <lineage>
        <taxon>Bacteria</taxon>
        <taxon>Bacillati</taxon>
        <taxon>Actinomycetota</taxon>
        <taxon>Actinomycetes</taxon>
        <taxon>Micromonosporales</taxon>
        <taxon>Micromonosporaceae</taxon>
        <taxon>Dactylosporangium</taxon>
    </lineage>
</organism>
<dbReference type="Gene3D" id="6.10.340.10">
    <property type="match status" value="1"/>
</dbReference>
<comment type="catalytic activity">
    <reaction evidence="1">
        <text>ATP + protein L-histidine = ADP + protein N-phospho-L-histidine.</text>
        <dbReference type="EC" id="2.7.13.3"/>
    </reaction>
</comment>
<evidence type="ECO:0000256" key="3">
    <source>
        <dbReference type="ARBA" id="ARBA00022553"/>
    </source>
</evidence>
<dbReference type="Pfam" id="PF02518">
    <property type="entry name" value="HATPase_c"/>
    <property type="match status" value="1"/>
</dbReference>
<dbReference type="InterPro" id="IPR050428">
    <property type="entry name" value="TCS_sensor_his_kinase"/>
</dbReference>
<dbReference type="PANTHER" id="PTHR45436:SF5">
    <property type="entry name" value="SENSOR HISTIDINE KINASE TRCS"/>
    <property type="match status" value="1"/>
</dbReference>
<feature type="region of interest" description="Disordered" evidence="6">
    <location>
        <begin position="707"/>
        <end position="823"/>
    </location>
</feature>
<dbReference type="InterPro" id="IPR036890">
    <property type="entry name" value="HATPase_C_sf"/>
</dbReference>
<name>A0ABN3GK85_9ACTN</name>
<comment type="caution">
    <text evidence="9">The sequence shown here is derived from an EMBL/GenBank/DDBJ whole genome shotgun (WGS) entry which is preliminary data.</text>
</comment>
<dbReference type="Proteomes" id="UP001501444">
    <property type="component" value="Unassembled WGS sequence"/>
</dbReference>
<dbReference type="SMART" id="SM00387">
    <property type="entry name" value="HATPase_c"/>
    <property type="match status" value="1"/>
</dbReference>
<feature type="compositionally biased region" description="Polar residues" evidence="6">
    <location>
        <begin position="776"/>
        <end position="800"/>
    </location>
</feature>
<evidence type="ECO:0000256" key="5">
    <source>
        <dbReference type="ARBA" id="ARBA00022777"/>
    </source>
</evidence>
<sequence length="823" mass="89448">MPEAPPPFLPRDPGEEPTRMKSPSWRIRTWSIRAKIITLLLPPLASLVVMWVFATSLTAGAAFELFDSQTYYELSGKPSESVIVELQRERKLTQVYLATGRQEGRPETTALTDQRAKADAVLADFRHRAEDSDLQDAIPADARALLQQIVASFDGLANERQAISLGQETRAQAMDAYNKPIDTIYRWYNSLPGISDARLTRSARTVIATSRGREMLAREDAIINGVAAAGKFQLTEHADLISIIGAKRDVYANAIPDLPAEGMTIWNPIAASDSYKKIAELESKIMSDAKAGAALPIDVNVWRDAYDKLVDQLRYLDLRFGEIIVAEAGPIGTAIVLRTVGAGVLGLAAVLISILLSIRIGRSLIRRLVSLRQAAQDLADARLPEVIGRLRHGESIDVVAAAPPLEYGTDEIGKVGNAFSAVQRTAVESAVHEAQLRQGLNEVFLNIARRSQTLLHRQLGLLDRMERRATDPEELEDLFRVDHLATRMRRHAEDLVILAGAAPGRGWRNPVPMIDVIRGAVSEVEDYARVGFLALPEASLAGRAVADVIHLLAEVIENATTYSPPHTRVQISGQLVPNGYAIEIEDRGLGMAPEAIEEANQRLLQPPDFDPANSARLGLFVVALLAARHGVRATLRASAYGGVTAVVLIPPHLITGATPELTASTPAEERQEAEEAVLELDPADAIRPTKAGLELVGVESGRVEPVSPPQLFAVPQPASPPPVIPLQRVPEPAADERPELTDDGLPRRRRQASIAPQLRDRPEEEMTVDGIPAAQFATTNVGGRSPEQTRAMMTSLQSGFTRGRRDAGQIPLGEPTNTPERDA</sequence>
<dbReference type="InterPro" id="IPR013587">
    <property type="entry name" value="Nitrate/nitrite_sensing"/>
</dbReference>
<feature type="region of interest" description="Disordered" evidence="6">
    <location>
        <begin position="1"/>
        <end position="22"/>
    </location>
</feature>
<accession>A0ABN3GK85</accession>